<name>A0A9P0IHX3_APHGO</name>
<dbReference type="EMBL" id="OU899034">
    <property type="protein sequence ID" value="CAH1707534.1"/>
    <property type="molecule type" value="Genomic_DNA"/>
</dbReference>
<reference evidence="3" key="1">
    <citation type="submission" date="2022-02" db="EMBL/GenBank/DDBJ databases">
        <authorList>
            <person name="King R."/>
        </authorList>
    </citation>
    <scope>NUCLEOTIDE SEQUENCE</scope>
</reference>
<keyword evidence="4" id="KW-1185">Reference proteome</keyword>
<accession>A0A9P0IHX3</accession>
<feature type="compositionally biased region" description="Basic residues" evidence="1">
    <location>
        <begin position="68"/>
        <end position="89"/>
    </location>
</feature>
<evidence type="ECO:0000313" key="3">
    <source>
        <dbReference type="EMBL" id="CAH1707534.1"/>
    </source>
</evidence>
<keyword evidence="2" id="KW-0472">Membrane</keyword>
<feature type="region of interest" description="Disordered" evidence="1">
    <location>
        <begin position="62"/>
        <end position="97"/>
    </location>
</feature>
<evidence type="ECO:0000256" key="2">
    <source>
        <dbReference type="SAM" id="Phobius"/>
    </source>
</evidence>
<dbReference type="Proteomes" id="UP001154329">
    <property type="component" value="Chromosome 1"/>
</dbReference>
<dbReference type="AlphaFoldDB" id="A0A9P0IHX3"/>
<evidence type="ECO:0000256" key="1">
    <source>
        <dbReference type="SAM" id="MobiDB-lite"/>
    </source>
</evidence>
<keyword evidence="2" id="KW-0812">Transmembrane</keyword>
<feature type="transmembrane region" description="Helical" evidence="2">
    <location>
        <begin position="20"/>
        <end position="39"/>
    </location>
</feature>
<organism evidence="3 4">
    <name type="scientific">Aphis gossypii</name>
    <name type="common">Cotton aphid</name>
    <dbReference type="NCBI Taxonomy" id="80765"/>
    <lineage>
        <taxon>Eukaryota</taxon>
        <taxon>Metazoa</taxon>
        <taxon>Ecdysozoa</taxon>
        <taxon>Arthropoda</taxon>
        <taxon>Hexapoda</taxon>
        <taxon>Insecta</taxon>
        <taxon>Pterygota</taxon>
        <taxon>Neoptera</taxon>
        <taxon>Paraneoptera</taxon>
        <taxon>Hemiptera</taxon>
        <taxon>Sternorrhyncha</taxon>
        <taxon>Aphidomorpha</taxon>
        <taxon>Aphidoidea</taxon>
        <taxon>Aphididae</taxon>
        <taxon>Aphidini</taxon>
        <taxon>Aphis</taxon>
        <taxon>Aphis</taxon>
    </lineage>
</organism>
<gene>
    <name evidence="3" type="ORF">APHIGO_LOCUS51</name>
</gene>
<sequence>MVYVTLKLFARQLNYTIVDFVLLYDKGIYRVTVAASVLLKRRRRRSRGLRYGCVSTATTTAAAATRTRERRARRAHRTTKPNRRLRQRARAVTAATPRRTTQVCDYDANRSETRVVTSRRRRCDARCR</sequence>
<protein>
    <submittedName>
        <fullName evidence="3">Uncharacterized protein</fullName>
    </submittedName>
</protein>
<proteinExistence type="predicted"/>
<evidence type="ECO:0000313" key="4">
    <source>
        <dbReference type="Proteomes" id="UP001154329"/>
    </source>
</evidence>
<keyword evidence="2" id="KW-1133">Transmembrane helix</keyword>
<reference evidence="3" key="2">
    <citation type="submission" date="2022-10" db="EMBL/GenBank/DDBJ databases">
        <authorList>
            <consortium name="ENA_rothamsted_submissions"/>
            <consortium name="culmorum"/>
            <person name="King R."/>
        </authorList>
    </citation>
    <scope>NUCLEOTIDE SEQUENCE</scope>
</reference>